<dbReference type="EMBL" id="MDEO01000036">
    <property type="protein sequence ID" value="OCX13374.1"/>
    <property type="molecule type" value="Genomic_DNA"/>
</dbReference>
<keyword evidence="4" id="KW-0997">Cell inner membrane</keyword>
<dbReference type="PROSITE" id="PS00211">
    <property type="entry name" value="ABC_TRANSPORTER_1"/>
    <property type="match status" value="1"/>
</dbReference>
<keyword evidence="6 10" id="KW-0067">ATP-binding</keyword>
<dbReference type="GO" id="GO:0005524">
    <property type="term" value="F:ATP binding"/>
    <property type="evidence" value="ECO:0007669"/>
    <property type="project" value="UniProtKB-KW"/>
</dbReference>
<dbReference type="InterPro" id="IPR005968">
    <property type="entry name" value="Thiamine_ABC_ThiQ"/>
</dbReference>
<keyword evidence="7" id="KW-1278">Translocase</keyword>
<dbReference type="InterPro" id="IPR050093">
    <property type="entry name" value="ABC_SmlMolc_Importer"/>
</dbReference>
<dbReference type="PANTHER" id="PTHR42781:SF1">
    <property type="entry name" value="THIAMINE IMPORT ATP-BINDING PROTEIN THIQ"/>
    <property type="match status" value="1"/>
</dbReference>
<dbReference type="PANTHER" id="PTHR42781">
    <property type="entry name" value="SPERMIDINE/PUTRESCINE IMPORT ATP-BINDING PROTEIN POTA"/>
    <property type="match status" value="1"/>
</dbReference>
<name>A0A1C2DF31_9HYPH</name>
<dbReference type="InterPro" id="IPR027417">
    <property type="entry name" value="P-loop_NTPase"/>
</dbReference>
<dbReference type="GO" id="GO:0016887">
    <property type="term" value="F:ATP hydrolysis activity"/>
    <property type="evidence" value="ECO:0007669"/>
    <property type="project" value="InterPro"/>
</dbReference>
<evidence type="ECO:0000256" key="3">
    <source>
        <dbReference type="ARBA" id="ARBA00022475"/>
    </source>
</evidence>
<evidence type="ECO:0000256" key="2">
    <source>
        <dbReference type="ARBA" id="ARBA00022448"/>
    </source>
</evidence>
<accession>A0A1C2DF31</accession>
<keyword evidence="5" id="KW-0547">Nucleotide-binding</keyword>
<gene>
    <name evidence="10" type="ORF">QV13_28170</name>
</gene>
<dbReference type="Gene3D" id="3.40.50.300">
    <property type="entry name" value="P-loop containing nucleotide triphosphate hydrolases"/>
    <property type="match status" value="1"/>
</dbReference>
<evidence type="ECO:0000256" key="8">
    <source>
        <dbReference type="ARBA" id="ARBA00023136"/>
    </source>
</evidence>
<evidence type="ECO:0000256" key="1">
    <source>
        <dbReference type="ARBA" id="ARBA00005417"/>
    </source>
</evidence>
<dbReference type="GO" id="GO:0071934">
    <property type="term" value="P:thiamine transmembrane transport"/>
    <property type="evidence" value="ECO:0007669"/>
    <property type="project" value="InterPro"/>
</dbReference>
<dbReference type="RefSeq" id="WP_036254056.1">
    <property type="nucleotide sequence ID" value="NZ_MDEO01000036.1"/>
</dbReference>
<proteinExistence type="inferred from homology"/>
<dbReference type="InterPro" id="IPR003593">
    <property type="entry name" value="AAA+_ATPase"/>
</dbReference>
<organism evidence="10 11">
    <name type="scientific">Mesorhizobium hungaricum</name>
    <dbReference type="NCBI Taxonomy" id="1566387"/>
    <lineage>
        <taxon>Bacteria</taxon>
        <taxon>Pseudomonadati</taxon>
        <taxon>Pseudomonadota</taxon>
        <taxon>Alphaproteobacteria</taxon>
        <taxon>Hyphomicrobiales</taxon>
        <taxon>Phyllobacteriaceae</taxon>
        <taxon>Mesorhizobium</taxon>
    </lineage>
</organism>
<keyword evidence="2" id="KW-0813">Transport</keyword>
<dbReference type="Proteomes" id="UP000094412">
    <property type="component" value="Unassembled WGS sequence"/>
</dbReference>
<dbReference type="GO" id="GO:0016020">
    <property type="term" value="C:membrane"/>
    <property type="evidence" value="ECO:0007669"/>
    <property type="project" value="InterPro"/>
</dbReference>
<comment type="similarity">
    <text evidence="1">Belongs to the ABC transporter superfamily.</text>
</comment>
<evidence type="ECO:0000256" key="6">
    <source>
        <dbReference type="ARBA" id="ARBA00022840"/>
    </source>
</evidence>
<dbReference type="Pfam" id="PF00005">
    <property type="entry name" value="ABC_tran"/>
    <property type="match status" value="1"/>
</dbReference>
<dbReference type="OrthoDB" id="9802264at2"/>
<keyword evidence="3" id="KW-1003">Cell membrane</keyword>
<dbReference type="InterPro" id="IPR017871">
    <property type="entry name" value="ABC_transporter-like_CS"/>
</dbReference>
<evidence type="ECO:0000313" key="10">
    <source>
        <dbReference type="EMBL" id="OCX13374.1"/>
    </source>
</evidence>
<sequence>MIAEVLARSGVSVRLDETTFDYDGMKLDFDLTFAAGEITAVMGPSGSGKSTLLNLVAGFEVPLTGRVLIGGDDYTNASPSERPVSMVFQENNLFAHLDVAQNVGLGRSPSLTLDKADHSTVADALARTGLGGKERRLPRELSGGERQRVALARALVRDRPVLLLDEPFASLGPALREEMLDLVAAVHAERPMTILFVTHQPEDARRIARNVVFLEDGSVTASGTAADFFSADGPAAFQRYAGSNAGR</sequence>
<feature type="domain" description="ABC transporter" evidence="9">
    <location>
        <begin position="6"/>
        <end position="241"/>
    </location>
</feature>
<keyword evidence="11" id="KW-1185">Reference proteome</keyword>
<comment type="caution">
    <text evidence="10">The sequence shown here is derived from an EMBL/GenBank/DDBJ whole genome shotgun (WGS) entry which is preliminary data.</text>
</comment>
<dbReference type="NCBIfam" id="TIGR01277">
    <property type="entry name" value="thiQ"/>
    <property type="match status" value="1"/>
</dbReference>
<evidence type="ECO:0000256" key="7">
    <source>
        <dbReference type="ARBA" id="ARBA00022967"/>
    </source>
</evidence>
<dbReference type="SMART" id="SM00382">
    <property type="entry name" value="AAA"/>
    <property type="match status" value="1"/>
</dbReference>
<dbReference type="AlphaFoldDB" id="A0A1C2DF31"/>
<dbReference type="GO" id="GO:0042626">
    <property type="term" value="F:ATPase-coupled transmembrane transporter activity"/>
    <property type="evidence" value="ECO:0007669"/>
    <property type="project" value="InterPro"/>
</dbReference>
<dbReference type="InterPro" id="IPR003439">
    <property type="entry name" value="ABC_transporter-like_ATP-bd"/>
</dbReference>
<keyword evidence="8" id="KW-0472">Membrane</keyword>
<evidence type="ECO:0000259" key="9">
    <source>
        <dbReference type="PROSITE" id="PS50893"/>
    </source>
</evidence>
<protein>
    <submittedName>
        <fullName evidence="10">Thiamine ABC transporter, ATP-binding protein</fullName>
    </submittedName>
</protein>
<evidence type="ECO:0000313" key="11">
    <source>
        <dbReference type="Proteomes" id="UP000094412"/>
    </source>
</evidence>
<dbReference type="STRING" id="1566387.QV13_28170"/>
<evidence type="ECO:0000256" key="5">
    <source>
        <dbReference type="ARBA" id="ARBA00022741"/>
    </source>
</evidence>
<dbReference type="PROSITE" id="PS50893">
    <property type="entry name" value="ABC_TRANSPORTER_2"/>
    <property type="match status" value="1"/>
</dbReference>
<evidence type="ECO:0000256" key="4">
    <source>
        <dbReference type="ARBA" id="ARBA00022519"/>
    </source>
</evidence>
<reference evidence="10 11" key="1">
    <citation type="submission" date="2016-08" db="EMBL/GenBank/DDBJ databases">
        <title>Whole genome sequence of Mesorhizobium sp. strain UASWS1009 isolated from industrial sewage.</title>
        <authorList>
            <person name="Crovadore J."/>
            <person name="Calmin G."/>
            <person name="Chablais R."/>
            <person name="Cochard B."/>
            <person name="Lefort F."/>
        </authorList>
    </citation>
    <scope>NUCLEOTIDE SEQUENCE [LARGE SCALE GENOMIC DNA]</scope>
    <source>
        <strain evidence="10 11">UASWS1009</strain>
    </source>
</reference>
<dbReference type="SUPFAM" id="SSF52540">
    <property type="entry name" value="P-loop containing nucleoside triphosphate hydrolases"/>
    <property type="match status" value="1"/>
</dbReference>